<keyword evidence="5 7" id="KW-1133">Transmembrane helix</keyword>
<dbReference type="Pfam" id="PF00990">
    <property type="entry name" value="GGDEF"/>
    <property type="match status" value="1"/>
</dbReference>
<reference evidence="9" key="1">
    <citation type="journal article" date="2014" name="Int. J. Syst. Evol. Microbiol.">
        <title>Complete genome sequence of Corynebacterium casei LMG S-19264T (=DSM 44701T), isolated from a smear-ripened cheese.</title>
        <authorList>
            <consortium name="US DOE Joint Genome Institute (JGI-PGF)"/>
            <person name="Walter F."/>
            <person name="Albersmeier A."/>
            <person name="Kalinowski J."/>
            <person name="Ruckert C."/>
        </authorList>
    </citation>
    <scope>NUCLEOTIDE SEQUENCE</scope>
    <source>
        <strain evidence="9">KCTC 32020</strain>
    </source>
</reference>
<evidence type="ECO:0000313" key="10">
    <source>
        <dbReference type="Proteomes" id="UP000636453"/>
    </source>
</evidence>
<feature type="transmembrane region" description="Helical" evidence="7">
    <location>
        <begin position="133"/>
        <end position="158"/>
    </location>
</feature>
<feature type="transmembrane region" description="Helical" evidence="7">
    <location>
        <begin position="91"/>
        <end position="113"/>
    </location>
</feature>
<keyword evidence="4 7" id="KW-0812">Transmembrane</keyword>
<accession>A0A918YVI9</accession>
<gene>
    <name evidence="9" type="ORF">GCM10007167_03690</name>
</gene>
<dbReference type="Pfam" id="PF05231">
    <property type="entry name" value="MASE1"/>
    <property type="match status" value="1"/>
</dbReference>
<keyword evidence="6 7" id="KW-0472">Membrane</keyword>
<dbReference type="InterPro" id="IPR050469">
    <property type="entry name" value="Diguanylate_Cyclase"/>
</dbReference>
<sequence length="494" mass="51283">MGVRRPGAAAVRFAAGVRLQVAILALWLGTFVLARVLEHAPHASLWFPPAAVTFAALLVVGARALPAILVAGTAATFLAELQYAGVVRPGVLAASSVAFALTHGAAYALPAMLLRRHHARRPRDVTLGAVTKFVLLGAAGSALAALGGVLALSATGLIETDAPGRLMAAWWMGDFVALLTLGPLFIRWIVRAAGAARAHGASRFSPFQSDPEPGSRTAALKLAAMAATTVAMLAAAHALGERSLLLALLVVPLILQLWVVHSENRAAALKGVVLFGLLTVGAGALFDAATDVVALQFAAIGLAVNTYFGLAVPALYASNERLRDQVTRDRLTRVMTRAYFEDRATQELERARTEGRPVAVVLFDLDGLKAINDTHGHAVGDAVLAELAARCAASVRPGDLLGRLSGDEFAAFLPDADAAVADAVIERMRAALRATPIDAAVGVVSASFGRSAGLPADGTVPDLLRAADEAMYAEKRRARQMQAATAGDTAHVAG</sequence>
<feature type="domain" description="GGDEF" evidence="8">
    <location>
        <begin position="356"/>
        <end position="487"/>
    </location>
</feature>
<dbReference type="InterPro" id="IPR000160">
    <property type="entry name" value="GGDEF_dom"/>
</dbReference>
<feature type="transmembrane region" description="Helical" evidence="7">
    <location>
        <begin position="218"/>
        <end position="238"/>
    </location>
</feature>
<feature type="transmembrane region" description="Helical" evidence="7">
    <location>
        <begin position="21"/>
        <end position="37"/>
    </location>
</feature>
<dbReference type="PANTHER" id="PTHR45138:SF24">
    <property type="entry name" value="DIGUANYLATE CYCLASE DGCC-RELATED"/>
    <property type="match status" value="1"/>
</dbReference>
<protein>
    <recommendedName>
        <fullName evidence="2">diguanylate cyclase</fullName>
        <ecNumber evidence="2">2.7.7.65</ecNumber>
    </recommendedName>
</protein>
<dbReference type="GO" id="GO:1902201">
    <property type="term" value="P:negative regulation of bacterial-type flagellum-dependent cell motility"/>
    <property type="evidence" value="ECO:0007669"/>
    <property type="project" value="TreeGrafter"/>
</dbReference>
<feature type="transmembrane region" description="Helical" evidence="7">
    <location>
        <begin position="267"/>
        <end position="286"/>
    </location>
</feature>
<evidence type="ECO:0000256" key="2">
    <source>
        <dbReference type="ARBA" id="ARBA00012528"/>
    </source>
</evidence>
<organism evidence="9 10">
    <name type="scientific">Vulcaniibacterium thermophilum</name>
    <dbReference type="NCBI Taxonomy" id="1169913"/>
    <lineage>
        <taxon>Bacteria</taxon>
        <taxon>Pseudomonadati</taxon>
        <taxon>Pseudomonadota</taxon>
        <taxon>Gammaproteobacteria</taxon>
        <taxon>Lysobacterales</taxon>
        <taxon>Lysobacteraceae</taxon>
        <taxon>Vulcaniibacterium</taxon>
    </lineage>
</organism>
<feature type="transmembrane region" description="Helical" evidence="7">
    <location>
        <begin position="170"/>
        <end position="190"/>
    </location>
</feature>
<evidence type="ECO:0000256" key="7">
    <source>
        <dbReference type="SAM" id="Phobius"/>
    </source>
</evidence>
<dbReference type="EMBL" id="BNCF01000001">
    <property type="protein sequence ID" value="GHE25936.1"/>
    <property type="molecule type" value="Genomic_DNA"/>
</dbReference>
<dbReference type="SUPFAM" id="SSF55073">
    <property type="entry name" value="Nucleotide cyclase"/>
    <property type="match status" value="1"/>
</dbReference>
<evidence type="ECO:0000256" key="6">
    <source>
        <dbReference type="ARBA" id="ARBA00023136"/>
    </source>
</evidence>
<dbReference type="Proteomes" id="UP000636453">
    <property type="component" value="Unassembled WGS sequence"/>
</dbReference>
<keyword evidence="10" id="KW-1185">Reference proteome</keyword>
<dbReference type="SMART" id="SM00267">
    <property type="entry name" value="GGDEF"/>
    <property type="match status" value="1"/>
</dbReference>
<dbReference type="OrthoDB" id="9803824at2"/>
<comment type="subcellular location">
    <subcellularLocation>
        <location evidence="1">Cell membrane</location>
        <topology evidence="1">Multi-pass membrane protein</topology>
    </subcellularLocation>
</comment>
<keyword evidence="3" id="KW-1003">Cell membrane</keyword>
<evidence type="ECO:0000256" key="1">
    <source>
        <dbReference type="ARBA" id="ARBA00004651"/>
    </source>
</evidence>
<dbReference type="NCBIfam" id="TIGR00254">
    <property type="entry name" value="GGDEF"/>
    <property type="match status" value="1"/>
</dbReference>
<dbReference type="GO" id="GO:0005886">
    <property type="term" value="C:plasma membrane"/>
    <property type="evidence" value="ECO:0007669"/>
    <property type="project" value="UniProtKB-SubCell"/>
</dbReference>
<comment type="caution">
    <text evidence="9">The sequence shown here is derived from an EMBL/GenBank/DDBJ whole genome shotgun (WGS) entry which is preliminary data.</text>
</comment>
<dbReference type="GO" id="GO:0052621">
    <property type="term" value="F:diguanylate cyclase activity"/>
    <property type="evidence" value="ECO:0007669"/>
    <property type="project" value="UniProtKB-EC"/>
</dbReference>
<dbReference type="AlphaFoldDB" id="A0A918YVI9"/>
<evidence type="ECO:0000259" key="8">
    <source>
        <dbReference type="PROSITE" id="PS50887"/>
    </source>
</evidence>
<dbReference type="InterPro" id="IPR007895">
    <property type="entry name" value="MASE1"/>
</dbReference>
<evidence type="ECO:0000256" key="5">
    <source>
        <dbReference type="ARBA" id="ARBA00022989"/>
    </source>
</evidence>
<evidence type="ECO:0000256" key="4">
    <source>
        <dbReference type="ARBA" id="ARBA00022692"/>
    </source>
</evidence>
<evidence type="ECO:0000256" key="3">
    <source>
        <dbReference type="ARBA" id="ARBA00022475"/>
    </source>
</evidence>
<reference evidence="9" key="2">
    <citation type="submission" date="2020-09" db="EMBL/GenBank/DDBJ databases">
        <authorList>
            <person name="Sun Q."/>
            <person name="Kim S."/>
        </authorList>
    </citation>
    <scope>NUCLEOTIDE SEQUENCE</scope>
    <source>
        <strain evidence="9">KCTC 32020</strain>
    </source>
</reference>
<dbReference type="InterPro" id="IPR029787">
    <property type="entry name" value="Nucleotide_cyclase"/>
</dbReference>
<dbReference type="CDD" id="cd01949">
    <property type="entry name" value="GGDEF"/>
    <property type="match status" value="1"/>
</dbReference>
<evidence type="ECO:0000313" key="9">
    <source>
        <dbReference type="EMBL" id="GHE25936.1"/>
    </source>
</evidence>
<feature type="transmembrane region" description="Helical" evidence="7">
    <location>
        <begin position="292"/>
        <end position="316"/>
    </location>
</feature>
<dbReference type="Gene3D" id="3.30.70.270">
    <property type="match status" value="1"/>
</dbReference>
<dbReference type="PANTHER" id="PTHR45138">
    <property type="entry name" value="REGULATORY COMPONENTS OF SENSORY TRANSDUCTION SYSTEM"/>
    <property type="match status" value="1"/>
</dbReference>
<dbReference type="InterPro" id="IPR043128">
    <property type="entry name" value="Rev_trsase/Diguanyl_cyclase"/>
</dbReference>
<name>A0A918YVI9_9GAMM</name>
<proteinExistence type="predicted"/>
<feature type="transmembrane region" description="Helical" evidence="7">
    <location>
        <begin position="244"/>
        <end position="260"/>
    </location>
</feature>
<dbReference type="GO" id="GO:0043709">
    <property type="term" value="P:cell adhesion involved in single-species biofilm formation"/>
    <property type="evidence" value="ECO:0007669"/>
    <property type="project" value="TreeGrafter"/>
</dbReference>
<dbReference type="EC" id="2.7.7.65" evidence="2"/>
<dbReference type="PROSITE" id="PS50887">
    <property type="entry name" value="GGDEF"/>
    <property type="match status" value="1"/>
</dbReference>